<dbReference type="InterPro" id="IPR033121">
    <property type="entry name" value="PEPTIDASE_A1"/>
</dbReference>
<feature type="disulfide bond" evidence="2">
    <location>
        <begin position="372"/>
        <end position="414"/>
    </location>
</feature>
<evidence type="ECO:0000256" key="3">
    <source>
        <dbReference type="SAM" id="SignalP"/>
    </source>
</evidence>
<accession>A0A6A5Z3I7</accession>
<evidence type="ECO:0000256" key="1">
    <source>
        <dbReference type="ARBA" id="ARBA00007447"/>
    </source>
</evidence>
<dbReference type="Gene3D" id="2.40.70.10">
    <property type="entry name" value="Acid Proteases"/>
    <property type="match status" value="2"/>
</dbReference>
<dbReference type="OrthoDB" id="771136at2759"/>
<keyword evidence="6" id="KW-1185">Reference proteome</keyword>
<evidence type="ECO:0000259" key="4">
    <source>
        <dbReference type="PROSITE" id="PS51767"/>
    </source>
</evidence>
<evidence type="ECO:0000313" key="5">
    <source>
        <dbReference type="EMBL" id="KAF2113634.1"/>
    </source>
</evidence>
<dbReference type="InterPro" id="IPR021109">
    <property type="entry name" value="Peptidase_aspartic_dom_sf"/>
</dbReference>
<keyword evidence="3" id="KW-0732">Signal</keyword>
<dbReference type="PROSITE" id="PS51767">
    <property type="entry name" value="PEPTIDASE_A1"/>
    <property type="match status" value="1"/>
</dbReference>
<name>A0A6A5Z3I7_9PLEO</name>
<reference evidence="5" key="1">
    <citation type="journal article" date="2020" name="Stud. Mycol.">
        <title>101 Dothideomycetes genomes: a test case for predicting lifestyles and emergence of pathogens.</title>
        <authorList>
            <person name="Haridas S."/>
            <person name="Albert R."/>
            <person name="Binder M."/>
            <person name="Bloem J."/>
            <person name="Labutti K."/>
            <person name="Salamov A."/>
            <person name="Andreopoulos B."/>
            <person name="Baker S."/>
            <person name="Barry K."/>
            <person name="Bills G."/>
            <person name="Bluhm B."/>
            <person name="Cannon C."/>
            <person name="Castanera R."/>
            <person name="Culley D."/>
            <person name="Daum C."/>
            <person name="Ezra D."/>
            <person name="Gonzalez J."/>
            <person name="Henrissat B."/>
            <person name="Kuo A."/>
            <person name="Liang C."/>
            <person name="Lipzen A."/>
            <person name="Lutzoni F."/>
            <person name="Magnuson J."/>
            <person name="Mondo S."/>
            <person name="Nolan M."/>
            <person name="Ohm R."/>
            <person name="Pangilinan J."/>
            <person name="Park H.-J."/>
            <person name="Ramirez L."/>
            <person name="Alfaro M."/>
            <person name="Sun H."/>
            <person name="Tritt A."/>
            <person name="Yoshinaga Y."/>
            <person name="Zwiers L.-H."/>
            <person name="Turgeon B."/>
            <person name="Goodwin S."/>
            <person name="Spatafora J."/>
            <person name="Crous P."/>
            <person name="Grigoriev I."/>
        </authorList>
    </citation>
    <scope>NUCLEOTIDE SEQUENCE</scope>
    <source>
        <strain evidence="5">CBS 627.86</strain>
    </source>
</reference>
<dbReference type="PRINTS" id="PR00792">
    <property type="entry name" value="PEPSIN"/>
</dbReference>
<dbReference type="SUPFAM" id="SSF50630">
    <property type="entry name" value="Acid proteases"/>
    <property type="match status" value="1"/>
</dbReference>
<dbReference type="Proteomes" id="UP000799770">
    <property type="component" value="Unassembled WGS sequence"/>
</dbReference>
<dbReference type="PANTHER" id="PTHR47966:SF51">
    <property type="entry name" value="BETA-SITE APP-CLEAVING ENZYME, ISOFORM A-RELATED"/>
    <property type="match status" value="1"/>
</dbReference>
<dbReference type="PANTHER" id="PTHR47966">
    <property type="entry name" value="BETA-SITE APP-CLEAVING ENZYME, ISOFORM A-RELATED"/>
    <property type="match status" value="1"/>
</dbReference>
<feature type="chain" id="PRO_5025540023" evidence="3">
    <location>
        <begin position="20"/>
        <end position="458"/>
    </location>
</feature>
<dbReference type="AlphaFoldDB" id="A0A6A5Z3I7"/>
<keyword evidence="2" id="KW-1015">Disulfide bond</keyword>
<gene>
    <name evidence="5" type="ORF">BDV96DRAFT_647888</name>
</gene>
<feature type="disulfide bond" evidence="2">
    <location>
        <begin position="137"/>
        <end position="147"/>
    </location>
</feature>
<protein>
    <submittedName>
        <fullName evidence="5">Aspartic peptidase domain-containing protein</fullName>
    </submittedName>
</protein>
<evidence type="ECO:0000313" key="6">
    <source>
        <dbReference type="Proteomes" id="UP000799770"/>
    </source>
</evidence>
<organism evidence="5 6">
    <name type="scientific">Lophiotrema nucula</name>
    <dbReference type="NCBI Taxonomy" id="690887"/>
    <lineage>
        <taxon>Eukaryota</taxon>
        <taxon>Fungi</taxon>
        <taxon>Dikarya</taxon>
        <taxon>Ascomycota</taxon>
        <taxon>Pezizomycotina</taxon>
        <taxon>Dothideomycetes</taxon>
        <taxon>Pleosporomycetidae</taxon>
        <taxon>Pleosporales</taxon>
        <taxon>Lophiotremataceae</taxon>
        <taxon>Lophiotrema</taxon>
    </lineage>
</organism>
<dbReference type="GO" id="GO:0006508">
    <property type="term" value="P:proteolysis"/>
    <property type="evidence" value="ECO:0007669"/>
    <property type="project" value="InterPro"/>
</dbReference>
<dbReference type="GO" id="GO:0004190">
    <property type="term" value="F:aspartic-type endopeptidase activity"/>
    <property type="evidence" value="ECO:0007669"/>
    <property type="project" value="InterPro"/>
</dbReference>
<dbReference type="InterPro" id="IPR001461">
    <property type="entry name" value="Aspartic_peptidase_A1"/>
</dbReference>
<feature type="domain" description="Peptidase A1" evidence="4">
    <location>
        <begin position="106"/>
        <end position="454"/>
    </location>
</feature>
<dbReference type="Pfam" id="PF00026">
    <property type="entry name" value="Asp"/>
    <property type="match status" value="1"/>
</dbReference>
<comment type="similarity">
    <text evidence="1">Belongs to the peptidase A1 family.</text>
</comment>
<sequence length="458" mass="51583">MKLRFMIAAVAALTELTEAGVLSLPITRTSIGLFFNDFQSAGHAQSQLHSTLNHVANFRSPQESQWTWLKKDQSIFWDWVRTEPSAQARILDDDDDDLEAMYWSIYTTPLSIGNPALNLDAIVDTSWSVLFIPSVNCTYDAHEVSSCAIHPLYNSSYSTTYQPNSTPTNVHYKGPAGLLTWGSISQDSLHVGDLEVKEQLFEEAVAWHGDVGTYDAVFDTVLGLSLFPTLDGYRNTNFTTVSPFQNMMKQTLLDENVFTLQYPRTDQERGSITFGGLPPGLQRDEMIEVPLNNNETNDSDHIWRYYTMNGWQVSMDSMSMTSNVSENSTAVLDAPQIAIVSSSFPWIGLPDDAAEKIHKAIGLKHAFDWLDCEKRADLPNWTVTFGSDPALEITLTPWDYLIEMYDQYHQQLKCVSPFYNLSEYGDKGFVILGASFLNGLYTVFDADRKSISFKNRPL</sequence>
<evidence type="ECO:0000256" key="2">
    <source>
        <dbReference type="PIRSR" id="PIRSR601461-2"/>
    </source>
</evidence>
<dbReference type="GO" id="GO:0000324">
    <property type="term" value="C:fungal-type vacuole"/>
    <property type="evidence" value="ECO:0007669"/>
    <property type="project" value="TreeGrafter"/>
</dbReference>
<proteinExistence type="inferred from homology"/>
<dbReference type="EMBL" id="ML977327">
    <property type="protein sequence ID" value="KAF2113634.1"/>
    <property type="molecule type" value="Genomic_DNA"/>
</dbReference>
<feature type="signal peptide" evidence="3">
    <location>
        <begin position="1"/>
        <end position="19"/>
    </location>
</feature>